<sequence>MSDTEYEPVCDRLFYAETTMDIAGKSL</sequence>
<organism evidence="1">
    <name type="scientific">marine metagenome</name>
    <dbReference type="NCBI Taxonomy" id="408172"/>
    <lineage>
        <taxon>unclassified sequences</taxon>
        <taxon>metagenomes</taxon>
        <taxon>ecological metagenomes</taxon>
    </lineage>
</organism>
<reference evidence="1" key="1">
    <citation type="submission" date="2018-05" db="EMBL/GenBank/DDBJ databases">
        <authorList>
            <person name="Lanie J.A."/>
            <person name="Ng W.-L."/>
            <person name="Kazmierczak K.M."/>
            <person name="Andrzejewski T.M."/>
            <person name="Davidsen T.M."/>
            <person name="Wayne K.J."/>
            <person name="Tettelin H."/>
            <person name="Glass J.I."/>
            <person name="Rusch D."/>
            <person name="Podicherti R."/>
            <person name="Tsui H.-C.T."/>
            <person name="Winkler M.E."/>
        </authorList>
    </citation>
    <scope>NUCLEOTIDE SEQUENCE</scope>
</reference>
<name>A0A382TV99_9ZZZZ</name>
<evidence type="ECO:0000313" key="1">
    <source>
        <dbReference type="EMBL" id="SVD25642.1"/>
    </source>
</evidence>
<dbReference type="EMBL" id="UINC01139225">
    <property type="protein sequence ID" value="SVD25642.1"/>
    <property type="molecule type" value="Genomic_DNA"/>
</dbReference>
<proteinExistence type="predicted"/>
<dbReference type="AlphaFoldDB" id="A0A382TV99"/>
<protein>
    <submittedName>
        <fullName evidence="1">Uncharacterized protein</fullName>
    </submittedName>
</protein>
<feature type="non-terminal residue" evidence="1">
    <location>
        <position position="27"/>
    </location>
</feature>
<gene>
    <name evidence="1" type="ORF">METZ01_LOCUS378496</name>
</gene>
<accession>A0A382TV99</accession>